<sequence>MPDANRPELPWEGGCRCGRVRLRISRPPLLTMACHCLGCQRMSASAFSLSMAVPSGGFEVLQGEPAIGGLHGDQSRHHHCEWCKAWLFTRIEPDPGFVNVRPSVLDDHHWFEPFIETQTAEGLPWARTPARHSFERFPPMEEYARLVEEFARVAKENTRPAS</sequence>
<keyword evidence="4" id="KW-0456">Lyase</keyword>
<proteinExistence type="inferred from homology"/>
<keyword evidence="2" id="KW-0479">Metal-binding</keyword>
<dbReference type="PANTHER" id="PTHR33337:SF40">
    <property type="entry name" value="CENP-V_GFA DOMAIN-CONTAINING PROTEIN-RELATED"/>
    <property type="match status" value="1"/>
</dbReference>
<evidence type="ECO:0000256" key="4">
    <source>
        <dbReference type="ARBA" id="ARBA00023239"/>
    </source>
</evidence>
<gene>
    <name evidence="6" type="ORF">IM787_08830</name>
</gene>
<comment type="similarity">
    <text evidence="1">Belongs to the Gfa family.</text>
</comment>
<evidence type="ECO:0000313" key="7">
    <source>
        <dbReference type="Proteomes" id="UP000806285"/>
    </source>
</evidence>
<dbReference type="PROSITE" id="PS51891">
    <property type="entry name" value="CENP_V_GFA"/>
    <property type="match status" value="1"/>
</dbReference>
<keyword evidence="3" id="KW-0862">Zinc</keyword>
<evidence type="ECO:0000313" key="6">
    <source>
        <dbReference type="EMBL" id="MBE7367667.1"/>
    </source>
</evidence>
<dbReference type="RefSeq" id="WP_193676251.1">
    <property type="nucleotide sequence ID" value="NZ_JADDIV010000002.1"/>
</dbReference>
<evidence type="ECO:0000256" key="1">
    <source>
        <dbReference type="ARBA" id="ARBA00005495"/>
    </source>
</evidence>
<dbReference type="EMBL" id="JADDIV010000002">
    <property type="protein sequence ID" value="MBE7367667.1"/>
    <property type="molecule type" value="Genomic_DNA"/>
</dbReference>
<dbReference type="PANTHER" id="PTHR33337">
    <property type="entry name" value="GFA DOMAIN-CONTAINING PROTEIN"/>
    <property type="match status" value="1"/>
</dbReference>
<reference evidence="6 7" key="1">
    <citation type="submission" date="2020-10" db="EMBL/GenBank/DDBJ databases">
        <title>Ramlibacter sp. HM2 16S ribosomal RNA gene Genome sequencing and assembly.</title>
        <authorList>
            <person name="Kang M."/>
        </authorList>
    </citation>
    <scope>NUCLEOTIDE SEQUENCE [LARGE SCALE GENOMIC DNA]</scope>
    <source>
        <strain evidence="6 7">HM2</strain>
    </source>
</reference>
<dbReference type="Gene3D" id="3.90.1590.10">
    <property type="entry name" value="glutathione-dependent formaldehyde- activating enzyme (gfa)"/>
    <property type="match status" value="1"/>
</dbReference>
<dbReference type="InterPro" id="IPR006913">
    <property type="entry name" value="CENP-V/GFA"/>
</dbReference>
<dbReference type="Proteomes" id="UP000806285">
    <property type="component" value="Unassembled WGS sequence"/>
</dbReference>
<keyword evidence="7" id="KW-1185">Reference proteome</keyword>
<organism evidence="6 7">
    <name type="scientific">Ramlibacter pallidus</name>
    <dbReference type="NCBI Taxonomy" id="2780087"/>
    <lineage>
        <taxon>Bacteria</taxon>
        <taxon>Pseudomonadati</taxon>
        <taxon>Pseudomonadota</taxon>
        <taxon>Betaproteobacteria</taxon>
        <taxon>Burkholderiales</taxon>
        <taxon>Comamonadaceae</taxon>
        <taxon>Ramlibacter</taxon>
    </lineage>
</organism>
<feature type="domain" description="CENP-V/GFA" evidence="5">
    <location>
        <begin position="11"/>
        <end position="126"/>
    </location>
</feature>
<name>A0ABR9S3N9_9BURK</name>
<evidence type="ECO:0000256" key="3">
    <source>
        <dbReference type="ARBA" id="ARBA00022833"/>
    </source>
</evidence>
<evidence type="ECO:0000256" key="2">
    <source>
        <dbReference type="ARBA" id="ARBA00022723"/>
    </source>
</evidence>
<evidence type="ECO:0000259" key="5">
    <source>
        <dbReference type="PROSITE" id="PS51891"/>
    </source>
</evidence>
<comment type="caution">
    <text evidence="6">The sequence shown here is derived from an EMBL/GenBank/DDBJ whole genome shotgun (WGS) entry which is preliminary data.</text>
</comment>
<accession>A0ABR9S3N9</accession>
<dbReference type="Pfam" id="PF04828">
    <property type="entry name" value="GFA"/>
    <property type="match status" value="1"/>
</dbReference>
<dbReference type="InterPro" id="IPR011057">
    <property type="entry name" value="Mss4-like_sf"/>
</dbReference>
<protein>
    <submittedName>
        <fullName evidence="6">GFA family protein</fullName>
    </submittedName>
</protein>
<dbReference type="SUPFAM" id="SSF51316">
    <property type="entry name" value="Mss4-like"/>
    <property type="match status" value="1"/>
</dbReference>